<evidence type="ECO:0000313" key="2">
    <source>
        <dbReference type="Proteomes" id="UP000231293"/>
    </source>
</evidence>
<reference evidence="1 2" key="1">
    <citation type="journal article" date="2017" name="MBio">
        <title>Type VI secretion-mediated competition in the bee gut microbiome.</title>
        <authorList>
            <person name="Steele M.I."/>
            <person name="Kwong W.K."/>
            <person name="Powell J.E."/>
            <person name="Whiteley M."/>
            <person name="Moran N.A."/>
        </authorList>
    </citation>
    <scope>NUCLEOTIDE SEQUENCE [LARGE SCALE GENOMIC DNA]</scope>
    <source>
        <strain evidence="1 2">App2-2</strain>
    </source>
</reference>
<dbReference type="EMBL" id="MDVB01000110">
    <property type="protein sequence ID" value="PIT12981.1"/>
    <property type="molecule type" value="Genomic_DNA"/>
</dbReference>
<protein>
    <submittedName>
        <fullName evidence="1">Uncharacterized protein</fullName>
    </submittedName>
</protein>
<gene>
    <name evidence="1" type="ORF">BGI32_11490</name>
</gene>
<sequence>MARKVWAYAKDKNHQFIYEKQSEQLKIFYIWDVLRLKARNPDEYKELKFYSTEFDEINRLELTASEHGFFKYKSEQIDEETRESIYHSTAMLILMEMPQINFIIDNDNYLFNFSKFLVEPCLRFKHFDKNEEKYYPDLVGYFDEDCELYDKWHGCVAIEVVFTHNCHFQKVNSFEKNHIPIIEVSISKKLKLGTEFCGEVKFTVADVEKYYYALKKMFANKVFGKIRSDPVSRKFYQNKIDDLQNSHRQNLIALENKQQLHHAAKLTLERQFNLLNIEHEKIKAEMSNLQGLMEQMRQREWNLNNRLNYYTTMGFWQKLKLLFQNPVD</sequence>
<organism evidence="1 2">
    <name type="scientific">Snodgrassella alvi</name>
    <dbReference type="NCBI Taxonomy" id="1196083"/>
    <lineage>
        <taxon>Bacteria</taxon>
        <taxon>Pseudomonadati</taxon>
        <taxon>Pseudomonadota</taxon>
        <taxon>Betaproteobacteria</taxon>
        <taxon>Neisseriales</taxon>
        <taxon>Neisseriaceae</taxon>
        <taxon>Snodgrassella</taxon>
    </lineage>
</organism>
<dbReference type="RefSeq" id="WP_100114055.1">
    <property type="nucleotide sequence ID" value="NZ_MDVB01000110.1"/>
</dbReference>
<dbReference type="Proteomes" id="UP000231293">
    <property type="component" value="Unassembled WGS sequence"/>
</dbReference>
<dbReference type="AlphaFoldDB" id="A0A2N9WRR7"/>
<name>A0A2N9WRR7_9NEIS</name>
<accession>A0A2N9WRR7</accession>
<evidence type="ECO:0000313" key="1">
    <source>
        <dbReference type="EMBL" id="PIT12981.1"/>
    </source>
</evidence>
<proteinExistence type="predicted"/>
<comment type="caution">
    <text evidence="1">The sequence shown here is derived from an EMBL/GenBank/DDBJ whole genome shotgun (WGS) entry which is preliminary data.</text>
</comment>